<evidence type="ECO:0000313" key="6">
    <source>
        <dbReference type="Proteomes" id="UP000249005"/>
    </source>
</evidence>
<dbReference type="Gene3D" id="3.50.50.60">
    <property type="entry name" value="FAD/NAD(P)-binding domain"/>
    <property type="match status" value="2"/>
</dbReference>
<dbReference type="GO" id="GO:0005886">
    <property type="term" value="C:plasma membrane"/>
    <property type="evidence" value="ECO:0007669"/>
    <property type="project" value="TreeGrafter"/>
</dbReference>
<dbReference type="GO" id="GO:0050660">
    <property type="term" value="F:flavin adenine dinucleotide binding"/>
    <property type="evidence" value="ECO:0007669"/>
    <property type="project" value="TreeGrafter"/>
</dbReference>
<dbReference type="Proteomes" id="UP000249005">
    <property type="component" value="Chromosome 1"/>
</dbReference>
<evidence type="ECO:0000256" key="3">
    <source>
        <dbReference type="ARBA" id="ARBA00023002"/>
    </source>
</evidence>
<keyword evidence="2" id="KW-0285">Flavoprotein</keyword>
<protein>
    <submittedName>
        <fullName evidence="5">Succinate dehydrogenase flavoprotein subunit</fullName>
    </submittedName>
</protein>
<accession>A0A2X4UZX6</accession>
<dbReference type="EMBL" id="LS483470">
    <property type="protein sequence ID" value="SQI43939.1"/>
    <property type="molecule type" value="Genomic_DNA"/>
</dbReference>
<dbReference type="GO" id="GO:0000104">
    <property type="term" value="F:succinate dehydrogenase activity"/>
    <property type="evidence" value="ECO:0007669"/>
    <property type="project" value="TreeGrafter"/>
</dbReference>
<dbReference type="InterPro" id="IPR003953">
    <property type="entry name" value="FAD-dep_OxRdtase_2_FAD-bd"/>
</dbReference>
<dbReference type="PANTHER" id="PTHR11632">
    <property type="entry name" value="SUCCINATE DEHYDROGENASE 2 FLAVOPROTEIN SUBUNIT"/>
    <property type="match status" value="1"/>
</dbReference>
<sequence length="689" mass="75134">MSQIDDAILDALTHVTFPKGFVQAEPASTVFIDNVEYPVWRSDALVVGSGAAGLRAAVELKRRKKDVLIATAGLYMGTSACSGSDKQTLFTAATAGKGDNFLKLAQALASGGAMDLDTAYVEAVGSLHTLGGLQFLGLELPEDRLGAILRYQTDHDEAGRATSCGPRTSRLMVKVLLEEVQRLAIPLLSGATVIKLLRQRDSNGVERCAGAIVATGSRVHNPWGLALIVAPNVVLATGGPGELYRDSVYPKKCFGSLGLALEEGLTLANLTESQFGIGTPRSAFPWNLSGTYVQVIPYIYSVDEHGQEHNFLADYYRTTQELASNIFRKGYQWPFHATRVMDFGSSLLDMAVAHEQQLGRRVYMDFKRNPLPVPGDRPFSLDRLDSDVRAYLENNDALGELPIERLQRMNPLSISLYKMHGNDLTKEPLEFAMNNQHMNGGIEVDIWGQTSLLGCFAVGEVAGTHGVTRPGGAALNAGQVFAVRLARYIAEAGHSEVCSDIPELAFAALSTLGAVIKRALANPQGISLQAAKKQIQARMSDHAGFICHAEAINQASSDAQTLVEQIYQDGLTIQHAAEITELFMWRHMALTSAAVLAMLKHYVAEGGGSRGARIIIDQSGECLPLTRLGPTDQWRFRPEKEDDKNHKLTLQCVQLKFTVNRNALRDIPDISGNYFEKSWPDFLCGDIYR</sequence>
<dbReference type="PRINTS" id="PR00368">
    <property type="entry name" value="FADPNR"/>
</dbReference>
<name>A0A2X4UZX6_9GAMM</name>
<dbReference type="Gene3D" id="3.90.700.10">
    <property type="entry name" value="Succinate dehydrogenase/fumarate reductase flavoprotein, catalytic domain"/>
    <property type="match status" value="1"/>
</dbReference>
<dbReference type="KEGG" id="lri:NCTC12151_03314"/>
<comment type="cofactor">
    <cofactor evidence="1">
        <name>FAD</name>
        <dbReference type="ChEBI" id="CHEBI:57692"/>
    </cofactor>
</comment>
<evidence type="ECO:0000313" key="5">
    <source>
        <dbReference type="EMBL" id="SQI43939.1"/>
    </source>
</evidence>
<dbReference type="SUPFAM" id="SSF51905">
    <property type="entry name" value="FAD/NAD(P)-binding domain"/>
    <property type="match status" value="1"/>
</dbReference>
<dbReference type="InterPro" id="IPR036188">
    <property type="entry name" value="FAD/NAD-bd_sf"/>
</dbReference>
<dbReference type="InterPro" id="IPR030664">
    <property type="entry name" value="SdhA/FrdA/AprA"/>
</dbReference>
<organism evidence="5 6">
    <name type="scientific">Leminorella richardii</name>
    <dbReference type="NCBI Taxonomy" id="158841"/>
    <lineage>
        <taxon>Bacteria</taxon>
        <taxon>Pseudomonadati</taxon>
        <taxon>Pseudomonadota</taxon>
        <taxon>Gammaproteobacteria</taxon>
        <taxon>Enterobacterales</taxon>
        <taxon>Budviciaceae</taxon>
        <taxon>Leminorella</taxon>
    </lineage>
</organism>
<feature type="domain" description="FAD-dependent oxidoreductase 2 FAD-binding" evidence="4">
    <location>
        <begin position="43"/>
        <end position="475"/>
    </location>
</feature>
<evidence type="ECO:0000256" key="1">
    <source>
        <dbReference type="ARBA" id="ARBA00001974"/>
    </source>
</evidence>
<dbReference type="AlphaFoldDB" id="A0A2X4UZX6"/>
<evidence type="ECO:0000259" key="4">
    <source>
        <dbReference type="Pfam" id="PF00890"/>
    </source>
</evidence>
<dbReference type="GO" id="GO:0009055">
    <property type="term" value="F:electron transfer activity"/>
    <property type="evidence" value="ECO:0007669"/>
    <property type="project" value="TreeGrafter"/>
</dbReference>
<dbReference type="GO" id="GO:0009061">
    <property type="term" value="P:anaerobic respiration"/>
    <property type="evidence" value="ECO:0007669"/>
    <property type="project" value="TreeGrafter"/>
</dbReference>
<dbReference type="InterPro" id="IPR027477">
    <property type="entry name" value="Succ_DH/fumarate_Rdtase_cat_sf"/>
</dbReference>
<dbReference type="PANTHER" id="PTHR11632:SF51">
    <property type="entry name" value="SUCCINATE DEHYDROGENASE [UBIQUINONE] FLAVOPROTEIN SUBUNIT, MITOCHONDRIAL"/>
    <property type="match status" value="1"/>
</dbReference>
<dbReference type="RefSeq" id="WP_111741614.1">
    <property type="nucleotide sequence ID" value="NZ_LR698987.1"/>
</dbReference>
<keyword evidence="3" id="KW-0560">Oxidoreductase</keyword>
<keyword evidence="6" id="KW-1185">Reference proteome</keyword>
<reference evidence="5 6" key="1">
    <citation type="submission" date="2018-06" db="EMBL/GenBank/DDBJ databases">
        <authorList>
            <consortium name="Pathogen Informatics"/>
            <person name="Doyle S."/>
        </authorList>
    </citation>
    <scope>NUCLEOTIDE SEQUENCE [LARGE SCALE GENOMIC DNA]</scope>
    <source>
        <strain evidence="5 6">NCTC12151</strain>
    </source>
</reference>
<evidence type="ECO:0000256" key="2">
    <source>
        <dbReference type="ARBA" id="ARBA00022630"/>
    </source>
</evidence>
<gene>
    <name evidence="5" type="ORF">NCTC12151_03314</name>
</gene>
<proteinExistence type="predicted"/>
<dbReference type="OrthoDB" id="9806724at2"/>
<dbReference type="Pfam" id="PF00890">
    <property type="entry name" value="FAD_binding_2"/>
    <property type="match status" value="1"/>
</dbReference>